<dbReference type="PANTHER" id="PTHR13618">
    <property type="entry name" value="LEUCINE ZIPPER CONTAINING TRANSCRIPTION FACTOR LZF1"/>
    <property type="match status" value="1"/>
</dbReference>
<protein>
    <submittedName>
        <fullName evidence="2">Uncharacterized protein</fullName>
    </submittedName>
</protein>
<evidence type="ECO:0000313" key="3">
    <source>
        <dbReference type="Proteomes" id="UP001608902"/>
    </source>
</evidence>
<dbReference type="Pfam" id="PF10259">
    <property type="entry name" value="Rogdi_lz"/>
    <property type="match status" value="1"/>
</dbReference>
<dbReference type="InterPro" id="IPR028241">
    <property type="entry name" value="RAVE2/Rogdi"/>
</dbReference>
<keyword evidence="3" id="KW-1185">Reference proteome</keyword>
<dbReference type="PANTHER" id="PTHR13618:SF1">
    <property type="entry name" value="PROTEIN ROGDI HOMOLOG"/>
    <property type="match status" value="1"/>
</dbReference>
<gene>
    <name evidence="2" type="ORF">AB6A40_007498</name>
</gene>
<proteinExistence type="inferred from homology"/>
<reference evidence="2 3" key="1">
    <citation type="submission" date="2024-08" db="EMBL/GenBank/DDBJ databases">
        <title>Gnathostoma spinigerum genome.</title>
        <authorList>
            <person name="Gonzalez-Bertolin B."/>
            <person name="Monzon S."/>
            <person name="Zaballos A."/>
            <person name="Jimenez P."/>
            <person name="Dekumyoy P."/>
            <person name="Varona S."/>
            <person name="Cuesta I."/>
            <person name="Sumanam S."/>
            <person name="Adisakwattana P."/>
            <person name="Gasser R.B."/>
            <person name="Hernandez-Gonzalez A."/>
            <person name="Young N.D."/>
            <person name="Perteguer M.J."/>
        </authorList>
    </citation>
    <scope>NUCLEOTIDE SEQUENCE [LARGE SCALE GENOMIC DNA]</scope>
    <source>
        <strain evidence="2">AL3</strain>
        <tissue evidence="2">Liver</tissue>
    </source>
</reference>
<evidence type="ECO:0000313" key="2">
    <source>
        <dbReference type="EMBL" id="MFH4980789.1"/>
    </source>
</evidence>
<organism evidence="2 3">
    <name type="scientific">Gnathostoma spinigerum</name>
    <dbReference type="NCBI Taxonomy" id="75299"/>
    <lineage>
        <taxon>Eukaryota</taxon>
        <taxon>Metazoa</taxon>
        <taxon>Ecdysozoa</taxon>
        <taxon>Nematoda</taxon>
        <taxon>Chromadorea</taxon>
        <taxon>Rhabditida</taxon>
        <taxon>Spirurina</taxon>
        <taxon>Gnathostomatomorpha</taxon>
        <taxon>Gnathostomatoidea</taxon>
        <taxon>Gnathostomatidae</taxon>
        <taxon>Gnathostoma</taxon>
    </lineage>
</organism>
<dbReference type="AlphaFoldDB" id="A0ABD6ELE7"/>
<accession>A0ABD6ELE7</accession>
<comment type="similarity">
    <text evidence="1">Belongs to the rogdi family.</text>
</comment>
<dbReference type="Proteomes" id="UP001608902">
    <property type="component" value="Unassembled WGS sequence"/>
</dbReference>
<sequence>MSKNLNNMRRESNASDSELSERDSLVGEVVWLQRNATEYFRRVEEILHKCLDRFHVSNKFYTSTKPGSSPAKSERYSLVQRNGADTLKVSVLLLGENVIQTEVAMKYPKISGGIFRATAQPEVQWKLQQLQDAGNYCVEALRTVAKGNEFIQYMAKRKSWNLECGEPLCMIVESICSLIGKARSTLCIPRKRSLLELCNFQPTRCFNPSLPSDLVFSYYISSSRLICAAYHMTGKANGNQGLVVTQAECTLPSLVEILVLLQQALNTVQRLRHQLIMFHSHLPNLHGNNDVPTRS</sequence>
<dbReference type="EMBL" id="JBGFUD010006090">
    <property type="protein sequence ID" value="MFH4980789.1"/>
    <property type="molecule type" value="Genomic_DNA"/>
</dbReference>
<evidence type="ECO:0000256" key="1">
    <source>
        <dbReference type="ARBA" id="ARBA00005535"/>
    </source>
</evidence>
<name>A0ABD6ELE7_9BILA</name>
<comment type="caution">
    <text evidence="2">The sequence shown here is derived from an EMBL/GenBank/DDBJ whole genome shotgun (WGS) entry which is preliminary data.</text>
</comment>